<dbReference type="GeneID" id="112465462"/>
<feature type="compositionally biased region" description="Polar residues" evidence="1">
    <location>
        <begin position="60"/>
        <end position="73"/>
    </location>
</feature>
<evidence type="ECO:0000313" key="3">
    <source>
        <dbReference type="RefSeq" id="XP_024888790.1"/>
    </source>
</evidence>
<dbReference type="Proteomes" id="UP000504618">
    <property type="component" value="Unplaced"/>
</dbReference>
<accession>A0A6J1R7I9</accession>
<gene>
    <name evidence="3" type="primary">LOC112465462</name>
</gene>
<proteinExistence type="predicted"/>
<keyword evidence="2" id="KW-1185">Reference proteome</keyword>
<reference evidence="3" key="1">
    <citation type="submission" date="2025-08" db="UniProtKB">
        <authorList>
            <consortium name="RefSeq"/>
        </authorList>
    </citation>
    <scope>IDENTIFICATION</scope>
    <source>
        <tissue evidence="3">Whole body</tissue>
    </source>
</reference>
<protein>
    <submittedName>
        <fullName evidence="3">Uncharacterized protein LOC112465462 isoform X1</fullName>
    </submittedName>
</protein>
<organism evidence="2 3">
    <name type="scientific">Temnothorax curvispinosus</name>
    <dbReference type="NCBI Taxonomy" id="300111"/>
    <lineage>
        <taxon>Eukaryota</taxon>
        <taxon>Metazoa</taxon>
        <taxon>Ecdysozoa</taxon>
        <taxon>Arthropoda</taxon>
        <taxon>Hexapoda</taxon>
        <taxon>Insecta</taxon>
        <taxon>Pterygota</taxon>
        <taxon>Neoptera</taxon>
        <taxon>Endopterygota</taxon>
        <taxon>Hymenoptera</taxon>
        <taxon>Apocrita</taxon>
        <taxon>Aculeata</taxon>
        <taxon>Formicoidea</taxon>
        <taxon>Formicidae</taxon>
        <taxon>Myrmicinae</taxon>
        <taxon>Temnothorax</taxon>
    </lineage>
</organism>
<name>A0A6J1R7I9_9HYME</name>
<feature type="region of interest" description="Disordered" evidence="1">
    <location>
        <begin position="1"/>
        <end position="105"/>
    </location>
</feature>
<evidence type="ECO:0000256" key="1">
    <source>
        <dbReference type="SAM" id="MobiDB-lite"/>
    </source>
</evidence>
<dbReference type="AlphaFoldDB" id="A0A6J1R7I9"/>
<sequence>MKNANQSATRHTKHIDTMVAPDATEEDVRQSIGRAKTWEPKQQNESNLDLHEHMFETEETSILNESGKQSEASLTDVEDNSNNHFPDINNKKLVPYVKDSDDNSS</sequence>
<evidence type="ECO:0000313" key="2">
    <source>
        <dbReference type="Proteomes" id="UP000504618"/>
    </source>
</evidence>
<dbReference type="RefSeq" id="XP_024888790.1">
    <property type="nucleotide sequence ID" value="XM_025033022.1"/>
</dbReference>